<organism evidence="4 7">
    <name type="scientific">Candidatus Thermofonsia Clade 1 bacterium</name>
    <dbReference type="NCBI Taxonomy" id="2364210"/>
    <lineage>
        <taxon>Bacteria</taxon>
        <taxon>Bacillati</taxon>
        <taxon>Chloroflexota</taxon>
        <taxon>Candidatus Thermofontia</taxon>
        <taxon>Candidatus Thermofonsia Clade 1</taxon>
    </lineage>
</organism>
<dbReference type="Pfam" id="PF08239">
    <property type="entry name" value="SH3_3"/>
    <property type="match status" value="1"/>
</dbReference>
<feature type="domain" description="Big-1" evidence="2">
    <location>
        <begin position="241"/>
        <end position="335"/>
    </location>
</feature>
<dbReference type="PANTHER" id="PTHR39576">
    <property type="entry name" value="ATTACHING AND EFFACING PROTEIN HOMOLOG-RELATED-RELATED"/>
    <property type="match status" value="1"/>
</dbReference>
<gene>
    <name evidence="4" type="ORF">CUN49_05120</name>
    <name evidence="5" type="ORF">CUN50_05075</name>
</gene>
<feature type="domain" description="Big-1" evidence="2">
    <location>
        <begin position="928"/>
        <end position="1022"/>
    </location>
</feature>
<feature type="domain" description="Big-1" evidence="2">
    <location>
        <begin position="1127"/>
        <end position="1219"/>
    </location>
</feature>
<feature type="domain" description="Big-1" evidence="2">
    <location>
        <begin position="1228"/>
        <end position="1321"/>
    </location>
</feature>
<dbReference type="EMBL" id="PGTM01000049">
    <property type="protein sequence ID" value="PJF36502.1"/>
    <property type="molecule type" value="Genomic_DNA"/>
</dbReference>
<evidence type="ECO:0000256" key="1">
    <source>
        <dbReference type="ARBA" id="ARBA00010116"/>
    </source>
</evidence>
<feature type="domain" description="Big-1" evidence="2">
    <location>
        <begin position="541"/>
        <end position="629"/>
    </location>
</feature>
<proteinExistence type="inferred from homology"/>
<evidence type="ECO:0000259" key="3">
    <source>
        <dbReference type="PROSITE" id="PS51781"/>
    </source>
</evidence>
<feature type="domain" description="Big-1" evidence="2">
    <location>
        <begin position="1030"/>
        <end position="1120"/>
    </location>
</feature>
<dbReference type="SMART" id="SM00634">
    <property type="entry name" value="BID_1"/>
    <property type="match status" value="16"/>
</dbReference>
<dbReference type="Pfam" id="PF02369">
    <property type="entry name" value="Big_1"/>
    <property type="match status" value="11"/>
</dbReference>
<name>A0A2M8PG28_9CHLR</name>
<dbReference type="InterPro" id="IPR008964">
    <property type="entry name" value="Invasin/intimin_cell_adhesion"/>
</dbReference>
<accession>A0A2M8PXC0</accession>
<evidence type="ECO:0000259" key="2">
    <source>
        <dbReference type="PROSITE" id="PS51127"/>
    </source>
</evidence>
<feature type="domain" description="Big-1" evidence="2">
    <location>
        <begin position="146"/>
        <end position="236"/>
    </location>
</feature>
<feature type="domain" description="Big-1" evidence="2">
    <location>
        <begin position="339"/>
        <end position="431"/>
    </location>
</feature>
<evidence type="ECO:0000313" key="7">
    <source>
        <dbReference type="Proteomes" id="UP000229681"/>
    </source>
</evidence>
<dbReference type="Proteomes" id="UP000229681">
    <property type="component" value="Unassembled WGS sequence"/>
</dbReference>
<dbReference type="InterPro" id="IPR003646">
    <property type="entry name" value="SH3-like_bac-type"/>
</dbReference>
<comment type="caution">
    <text evidence="4">The sequence shown here is derived from an EMBL/GenBank/DDBJ whole genome shotgun (WGS) entry which is preliminary data.</text>
</comment>
<dbReference type="Proteomes" id="UP000228947">
    <property type="component" value="Unassembled WGS sequence"/>
</dbReference>
<dbReference type="GO" id="GO:0009279">
    <property type="term" value="C:cell outer membrane"/>
    <property type="evidence" value="ECO:0007669"/>
    <property type="project" value="TreeGrafter"/>
</dbReference>
<dbReference type="Gene3D" id="2.60.40.10">
    <property type="entry name" value="Immunoglobulins"/>
    <property type="match status" value="17"/>
</dbReference>
<feature type="domain" description="Big-1" evidence="2">
    <location>
        <begin position="1668"/>
        <end position="1768"/>
    </location>
</feature>
<evidence type="ECO:0000313" key="5">
    <source>
        <dbReference type="EMBL" id="PJF42195.1"/>
    </source>
</evidence>
<protein>
    <recommendedName>
        <fullName evidence="8">Intimin</fullName>
    </recommendedName>
</protein>
<dbReference type="EMBL" id="PGTL01000028">
    <property type="protein sequence ID" value="PJF42195.1"/>
    <property type="molecule type" value="Genomic_DNA"/>
</dbReference>
<dbReference type="SMART" id="SM00287">
    <property type="entry name" value="SH3b"/>
    <property type="match status" value="2"/>
</dbReference>
<feature type="domain" description="Big-1" evidence="2">
    <location>
        <begin position="734"/>
        <end position="827"/>
    </location>
</feature>
<evidence type="ECO:0000313" key="6">
    <source>
        <dbReference type="Proteomes" id="UP000228947"/>
    </source>
</evidence>
<feature type="domain" description="Big-1" evidence="2">
    <location>
        <begin position="1554"/>
        <end position="1651"/>
    </location>
</feature>
<feature type="domain" description="Big-1" evidence="2">
    <location>
        <begin position="48"/>
        <end position="139"/>
    </location>
</feature>
<reference evidence="6 7" key="1">
    <citation type="submission" date="2017-11" db="EMBL/GenBank/DDBJ databases">
        <title>Evolution of Phototrophy in the Chloroflexi Phylum Driven by Horizontal Gene Transfer.</title>
        <authorList>
            <person name="Ward L.M."/>
            <person name="Hemp J."/>
            <person name="Shih P.M."/>
            <person name="Mcglynn S.E."/>
            <person name="Fischer W."/>
        </authorList>
    </citation>
    <scope>NUCLEOTIDE SEQUENCE [LARGE SCALE GENOMIC DNA]</scope>
    <source>
        <strain evidence="5">CP1_1M</strain>
        <strain evidence="4">JP3_13</strain>
    </source>
</reference>
<comment type="similarity">
    <text evidence="1">Belongs to the intimin/invasin family.</text>
</comment>
<dbReference type="Gene3D" id="2.30.30.40">
    <property type="entry name" value="SH3 Domains"/>
    <property type="match status" value="2"/>
</dbReference>
<dbReference type="PROSITE" id="PS51781">
    <property type="entry name" value="SH3B"/>
    <property type="match status" value="1"/>
</dbReference>
<dbReference type="PROSITE" id="PS51127">
    <property type="entry name" value="BIG1"/>
    <property type="match status" value="15"/>
</dbReference>
<dbReference type="Pfam" id="PF01345">
    <property type="entry name" value="DUF11"/>
    <property type="match status" value="1"/>
</dbReference>
<sequence length="1981" mass="195904">MRRIAFILLASSALLAFTLGIALPYLGFGAAQAHEEQPAASSLPASSVVTINVVGPGTLNTGATGTVTVTALDGLSNPVSGVNITLTSNRPSDDVITPVSPTTDSSGQATFTISSKKVGSSTLTATNGFVSGTTSLSVITAVDAGTSTVSAPSGNLLVSTPRQITVTARDSSNNPLSNQFVEISSTPGASITPANATTNASGEAVFTFLSSTTGSFTITAQIAGIAIADNEVINVTTVGPGSTVVATPSTVLVGQNSTVTVTVIDTGGAPVVGTSVILSSSRPGNDTISGSPATTNGAGQATFTVTSNLEGASTLTAIANGIPIVSTATLTVKQVSATNSFITVSPPSVFIGQTRTVTVTVRDSSNAPLSGATVTLSSDRGPGDTISPSSATTDINGIATFSVSSLNPGTANLTAVANGITITPSAAIQFTTISPTLSSVTPTAIAAIKGVPVNITVNVRDTANVAVANAQVTITSTPSLPSGSTISPSIAIANGSGTASFTVTSSGIGNFTLSFVAQFGSNSQPLSATLSLAVREISNTLSSITPVPSTVAVNAPSVVTVTVKDTDGNPVDGATVTLTGASSITPSSAVTGPTGTATFTVSHNTYGVITLQATATKGTSSATFSTSLNVTGVSPTLSTASPSPLQTVVNVPKLLTVTVRDTLGNLLSGVPVTFPSLPTGVTVLPASKNTNPSGVADFQVSANAAGSYLLGVQAGSTLLTPNVTLLVTQVSNTLSTVSPTSASFLVGSPTGATITVTVRDTSNQLVEGVPVSLSSSPGGPSFSPLAMFSNTNGEATFTVTSSTPGTFTLSATANTITLSQTVALEVIGISAGNSTVAVSPAAVFIGMPATVTVTVKDTNNNSVPAGIPVTLNSSPSAGVTITPASTTTNSSGVATFTVTSANAGTLTLTATAGTTPLTPATLTVNGVNSTANFTLSPTTVFKNAPATITVAVVDTSSNPVPAGVNVTLNAPTGVTVSPVTATTGPGGVATFSVSSAIVNTYSAFSATVGSTTITPTTPISLSVIGVSGTNSTVTIAPTSVFIGAPATVTVTVRDTANNLVPAGVPVTLTSIPAAGVTISGSGTTNASGVATFTVISANPGTLSLTAIADGVTITPSVSLTVNGISNTANFTLSPTSVFKNVNATVTVAVVDTSSNPVPAGVNVTLNAPSGVTVSPSTAPTNSSGVATFNVSSANIGTYNAFTATVGSTTITPTTPISLSVIGVSGTNSTVAVSPSATFVGGNATVSVSVRDTNNALVPAGVPVSLSATPGSISISPATANTDSSGVATFTVSSTTPGTYTLTATADGVSVTNSATLTVNGISATLSTVAASPMTIVTGSSSTVSVTVRDTGNNLVSGATVVLTSDRGSADTISPSSATTNVSGVATFTITSSTLGTATLSATANGVPISNTGTLNVVSGPDLALTKTSLGTFTVNTNSTFNLTVTNLGGPIASSGTVITVTDNLPPGVNFVSASGPSFTCTASGTTVSCTRTSGMNASESATITLVVLPTASGLITNTANVTLTGATDTNPTNNAASVSTTVQPPTPQTISNTLSTMTLSTTSAPANGTTPIGVLVNVRNTTNQPVSGAQVTLQATPNTGLSILSAPTLNSDANGQVAFEVRSTVAQTVTLTVSISSANNVTLPSQTVTFTASGAPTPTPGAGGTISEANSTVVSNYNSIPADNQTAATVTVTLRDANNQPVAGKQVTLRANPALASVSIQPPSGTSDANGVVSFSVRASAQGQATFSAEAFDGRVFFITQTATIQFTAPGTQPVANPAAPGTQTGTQVAAARPGQGTLTVPIGPLSGRVVAWRLRVRQGPGLSFPILGLLAYNTTVSIVARDARSTWYQIDLENGEKGWVSARWLRVSRNVVSQLPVVAAPGTSPIILLPAGITAQQNEGVGVVNTFLLRVRVGPGTQFRQIGLLSEGTEIVIIGVSRDRRWYLFRTAEGTAWTSALYVKLKFVNGPELPLLNPDGTPLF</sequence>
<feature type="domain" description="SH3b" evidence="3">
    <location>
        <begin position="1805"/>
        <end position="1870"/>
    </location>
</feature>
<dbReference type="InterPro" id="IPR051715">
    <property type="entry name" value="Intimin-Invasin_domain"/>
</dbReference>
<feature type="domain" description="Big-1" evidence="2">
    <location>
        <begin position="833"/>
        <end position="927"/>
    </location>
</feature>
<dbReference type="InterPro" id="IPR003344">
    <property type="entry name" value="Big_1_dom"/>
</dbReference>
<dbReference type="PANTHER" id="PTHR39576:SF1">
    <property type="entry name" value="INVASIN"/>
    <property type="match status" value="1"/>
</dbReference>
<evidence type="ECO:0008006" key="8">
    <source>
        <dbReference type="Google" id="ProtNLM"/>
    </source>
</evidence>
<feature type="domain" description="Big-1" evidence="2">
    <location>
        <begin position="1325"/>
        <end position="1417"/>
    </location>
</feature>
<dbReference type="InterPro" id="IPR013783">
    <property type="entry name" value="Ig-like_fold"/>
</dbReference>
<dbReference type="InterPro" id="IPR001434">
    <property type="entry name" value="OmcB-like_DUF11"/>
</dbReference>
<evidence type="ECO:0000313" key="4">
    <source>
        <dbReference type="EMBL" id="PJF36502.1"/>
    </source>
</evidence>
<feature type="domain" description="Big-1" evidence="2">
    <location>
        <begin position="435"/>
        <end position="529"/>
    </location>
</feature>
<dbReference type="SUPFAM" id="SSF49373">
    <property type="entry name" value="Invasin/intimin cell-adhesion fragments"/>
    <property type="match status" value="16"/>
</dbReference>
<accession>A0A2M8PG28</accession>